<dbReference type="EMBL" id="BGPR01000472">
    <property type="protein sequence ID" value="GBM22043.1"/>
    <property type="molecule type" value="Genomic_DNA"/>
</dbReference>
<sequence>MQSSKNLTITAGLINKFNKSLPIAPPKNMSGWVSKQTDMANWRYPNFLLEGKQTNADEYERVSGDCPGIGFPTSSNSPPPLRPPPKSTSWLSYCPGVTGGNYSSRNSVWISLSS</sequence>
<gene>
    <name evidence="2" type="ORF">AVEN_242709_1</name>
</gene>
<dbReference type="AlphaFoldDB" id="A0A4Y2DYT3"/>
<evidence type="ECO:0000313" key="2">
    <source>
        <dbReference type="EMBL" id="GBM22043.1"/>
    </source>
</evidence>
<feature type="compositionally biased region" description="Pro residues" evidence="1">
    <location>
        <begin position="77"/>
        <end position="86"/>
    </location>
</feature>
<comment type="caution">
    <text evidence="2">The sequence shown here is derived from an EMBL/GenBank/DDBJ whole genome shotgun (WGS) entry which is preliminary data.</text>
</comment>
<proteinExistence type="predicted"/>
<dbReference type="Proteomes" id="UP000499080">
    <property type="component" value="Unassembled WGS sequence"/>
</dbReference>
<organism evidence="2 3">
    <name type="scientific">Araneus ventricosus</name>
    <name type="common">Orbweaver spider</name>
    <name type="synonym">Epeira ventricosa</name>
    <dbReference type="NCBI Taxonomy" id="182803"/>
    <lineage>
        <taxon>Eukaryota</taxon>
        <taxon>Metazoa</taxon>
        <taxon>Ecdysozoa</taxon>
        <taxon>Arthropoda</taxon>
        <taxon>Chelicerata</taxon>
        <taxon>Arachnida</taxon>
        <taxon>Araneae</taxon>
        <taxon>Araneomorphae</taxon>
        <taxon>Entelegynae</taxon>
        <taxon>Araneoidea</taxon>
        <taxon>Araneidae</taxon>
        <taxon>Araneus</taxon>
    </lineage>
</organism>
<reference evidence="2 3" key="1">
    <citation type="journal article" date="2019" name="Sci. Rep.">
        <title>Orb-weaving spider Araneus ventricosus genome elucidates the spidroin gene catalogue.</title>
        <authorList>
            <person name="Kono N."/>
            <person name="Nakamura H."/>
            <person name="Ohtoshi R."/>
            <person name="Moran D.A.P."/>
            <person name="Shinohara A."/>
            <person name="Yoshida Y."/>
            <person name="Fujiwara M."/>
            <person name="Mori M."/>
            <person name="Tomita M."/>
            <person name="Arakawa K."/>
        </authorList>
    </citation>
    <scope>NUCLEOTIDE SEQUENCE [LARGE SCALE GENOMIC DNA]</scope>
</reference>
<feature type="region of interest" description="Disordered" evidence="1">
    <location>
        <begin position="63"/>
        <end position="89"/>
    </location>
</feature>
<name>A0A4Y2DYT3_ARAVE</name>
<accession>A0A4Y2DYT3</accession>
<dbReference type="OrthoDB" id="10421467at2759"/>
<evidence type="ECO:0000256" key="1">
    <source>
        <dbReference type="SAM" id="MobiDB-lite"/>
    </source>
</evidence>
<evidence type="ECO:0000313" key="3">
    <source>
        <dbReference type="Proteomes" id="UP000499080"/>
    </source>
</evidence>
<protein>
    <submittedName>
        <fullName evidence="2">Uncharacterized protein</fullName>
    </submittedName>
</protein>
<keyword evidence="3" id="KW-1185">Reference proteome</keyword>